<protein>
    <submittedName>
        <fullName evidence="1">Uncharacterized protein</fullName>
    </submittedName>
</protein>
<reference evidence="1" key="1">
    <citation type="submission" date="2020-11" db="EMBL/GenBank/DDBJ databases">
        <authorList>
            <person name="Tran Van P."/>
        </authorList>
    </citation>
    <scope>NUCLEOTIDE SEQUENCE</scope>
</reference>
<name>A0A7R9P0W9_9NEOP</name>
<evidence type="ECO:0000313" key="1">
    <source>
        <dbReference type="EMBL" id="CAD7463221.1"/>
    </source>
</evidence>
<dbReference type="EMBL" id="OE007526">
    <property type="protein sequence ID" value="CAD7463221.1"/>
    <property type="molecule type" value="Genomic_DNA"/>
</dbReference>
<proteinExistence type="predicted"/>
<sequence>MTSDLFVPNFLYRTVDSFINNQEKGSMKSDLFVTNFFYRTVDSFINNQEKGSMKSDRFVPTFLYRTVDRLFGSPVLPPFGSSRQGSTQQTHHGNDSYLTELRDRGLLSASDCASPKEKQETVDMRRFVRTDESVVKVTDLLYGATRGTDIYAARGTDIYAAKGTDRYTDRGTDRYTDRGTDRYTYRGTDRYTARGTDIYAAKGTDRYTVLQRAVLERQKQLSELLAIFKHLQEHRCLQDYHDSSPESEGEQTVPLVGTCSTFHLDSPMCRQYTLLEHVPPSI</sequence>
<organism evidence="1">
    <name type="scientific">Timema tahoe</name>
    <dbReference type="NCBI Taxonomy" id="61484"/>
    <lineage>
        <taxon>Eukaryota</taxon>
        <taxon>Metazoa</taxon>
        <taxon>Ecdysozoa</taxon>
        <taxon>Arthropoda</taxon>
        <taxon>Hexapoda</taxon>
        <taxon>Insecta</taxon>
        <taxon>Pterygota</taxon>
        <taxon>Neoptera</taxon>
        <taxon>Polyneoptera</taxon>
        <taxon>Phasmatodea</taxon>
        <taxon>Timematodea</taxon>
        <taxon>Timematoidea</taxon>
        <taxon>Timematidae</taxon>
        <taxon>Timema</taxon>
    </lineage>
</organism>
<dbReference type="AlphaFoldDB" id="A0A7R9P0W9"/>
<accession>A0A7R9P0W9</accession>
<gene>
    <name evidence="1" type="ORF">TTEB3V08_LOCUS11107</name>
</gene>